<dbReference type="AlphaFoldDB" id="A0A368XG92"/>
<dbReference type="Pfam" id="PF07875">
    <property type="entry name" value="Coat_F"/>
    <property type="match status" value="1"/>
</dbReference>
<protein>
    <submittedName>
        <fullName evidence="2">Coat F domain-containing protein</fullName>
    </submittedName>
</protein>
<dbReference type="InterPro" id="IPR012851">
    <property type="entry name" value="Spore_coat_CotF-like"/>
</dbReference>
<reference evidence="2 3" key="1">
    <citation type="submission" date="2018-07" db="EMBL/GenBank/DDBJ databases">
        <title>Genomic Encyclopedia of Type Strains, Phase IV (KMG-IV): sequencing the most valuable type-strain genomes for metagenomic binning, comparative biology and taxonomic classification.</title>
        <authorList>
            <person name="Goeker M."/>
        </authorList>
    </citation>
    <scope>NUCLEOTIDE SEQUENCE [LARGE SCALE GENOMIC DNA]</scope>
    <source>
        <strain evidence="2 3">DSM 27696</strain>
    </source>
</reference>
<dbReference type="Proteomes" id="UP000252585">
    <property type="component" value="Unassembled WGS sequence"/>
</dbReference>
<keyword evidence="3" id="KW-1185">Reference proteome</keyword>
<name>A0A368XG92_9BACI</name>
<gene>
    <name evidence="2" type="ORF">DFR57_10879</name>
</gene>
<sequence>MNSNSNKIQNPETPVMKSSQMSDRDFLNDMLTTEKYLTASFNYAINEASNQTIYQDLMRISEDVHQCQRDLYNTMFANGWYSLTTADTATLQQSYQQFEGYKQQLPLH</sequence>
<comment type="caution">
    <text evidence="2">The sequence shown here is derived from an EMBL/GenBank/DDBJ whole genome shotgun (WGS) entry which is preliminary data.</text>
</comment>
<evidence type="ECO:0000313" key="2">
    <source>
        <dbReference type="EMBL" id="RCW66983.1"/>
    </source>
</evidence>
<feature type="region of interest" description="Disordered" evidence="1">
    <location>
        <begin position="1"/>
        <end position="21"/>
    </location>
</feature>
<dbReference type="RefSeq" id="WP_114353131.1">
    <property type="nucleotide sequence ID" value="NZ_QPJJ01000008.1"/>
</dbReference>
<proteinExistence type="predicted"/>
<dbReference type="OrthoDB" id="1647790at2"/>
<accession>A0A368XG92</accession>
<dbReference type="EMBL" id="QPJJ01000008">
    <property type="protein sequence ID" value="RCW66983.1"/>
    <property type="molecule type" value="Genomic_DNA"/>
</dbReference>
<organism evidence="2 3">
    <name type="scientific">Saliterribacillus persicus</name>
    <dbReference type="NCBI Taxonomy" id="930114"/>
    <lineage>
        <taxon>Bacteria</taxon>
        <taxon>Bacillati</taxon>
        <taxon>Bacillota</taxon>
        <taxon>Bacilli</taxon>
        <taxon>Bacillales</taxon>
        <taxon>Bacillaceae</taxon>
        <taxon>Saliterribacillus</taxon>
    </lineage>
</organism>
<evidence type="ECO:0000313" key="3">
    <source>
        <dbReference type="Proteomes" id="UP000252585"/>
    </source>
</evidence>
<evidence type="ECO:0000256" key="1">
    <source>
        <dbReference type="SAM" id="MobiDB-lite"/>
    </source>
</evidence>